<feature type="non-terminal residue" evidence="1">
    <location>
        <position position="165"/>
    </location>
</feature>
<reference evidence="1" key="1">
    <citation type="submission" date="2018-05" db="EMBL/GenBank/DDBJ databases">
        <authorList>
            <person name="Lanie J.A."/>
            <person name="Ng W.-L."/>
            <person name="Kazmierczak K.M."/>
            <person name="Andrzejewski T.M."/>
            <person name="Davidsen T.M."/>
            <person name="Wayne K.J."/>
            <person name="Tettelin H."/>
            <person name="Glass J.I."/>
            <person name="Rusch D."/>
            <person name="Podicherti R."/>
            <person name="Tsui H.-C.T."/>
            <person name="Winkler M.E."/>
        </authorList>
    </citation>
    <scope>NUCLEOTIDE SEQUENCE</scope>
</reference>
<evidence type="ECO:0000313" key="1">
    <source>
        <dbReference type="EMBL" id="SVB04407.1"/>
    </source>
</evidence>
<gene>
    <name evidence="1" type="ORF">METZ01_LOCUS157261</name>
</gene>
<sequence>MSINIENKIKILLLRVLPVVLLMAVTANGSEKKAIKGGEKRLSVFQNISGTTQIYNKQPVALPDTATIFYDDLESGVSDWETQGSWKITTETANSPTHSFHHAVGLDESDTLSSPDINLPAIDAELEELHFSFAVWAEMIDAASSDGHLEDYYRLWVKDMDNSIR</sequence>
<proteinExistence type="predicted"/>
<protein>
    <submittedName>
        <fullName evidence="1">Uncharacterized protein</fullName>
    </submittedName>
</protein>
<organism evidence="1">
    <name type="scientific">marine metagenome</name>
    <dbReference type="NCBI Taxonomy" id="408172"/>
    <lineage>
        <taxon>unclassified sequences</taxon>
        <taxon>metagenomes</taxon>
        <taxon>ecological metagenomes</taxon>
    </lineage>
</organism>
<dbReference type="AlphaFoldDB" id="A0A382ATX3"/>
<dbReference type="EMBL" id="UINC01026627">
    <property type="protein sequence ID" value="SVB04407.1"/>
    <property type="molecule type" value="Genomic_DNA"/>
</dbReference>
<name>A0A382ATX3_9ZZZZ</name>
<accession>A0A382ATX3</accession>